<feature type="compositionally biased region" description="Polar residues" evidence="1">
    <location>
        <begin position="224"/>
        <end position="239"/>
    </location>
</feature>
<keyword evidence="2" id="KW-0472">Membrane</keyword>
<keyword evidence="2" id="KW-0812">Transmembrane</keyword>
<keyword evidence="2" id="KW-1133">Transmembrane helix</keyword>
<evidence type="ECO:0000256" key="2">
    <source>
        <dbReference type="SAM" id="Phobius"/>
    </source>
</evidence>
<dbReference type="Proteomes" id="UP001258017">
    <property type="component" value="Unassembled WGS sequence"/>
</dbReference>
<protein>
    <submittedName>
        <fullName evidence="3">Uncharacterized protein</fullName>
    </submittedName>
</protein>
<gene>
    <name evidence="3" type="ORF">KPH14_008804</name>
</gene>
<feature type="transmembrane region" description="Helical" evidence="2">
    <location>
        <begin position="12"/>
        <end position="33"/>
    </location>
</feature>
<dbReference type="EMBL" id="JAIFRP010004521">
    <property type="protein sequence ID" value="KAK2575067.1"/>
    <property type="molecule type" value="Genomic_DNA"/>
</dbReference>
<feature type="compositionally biased region" description="Polar residues" evidence="1">
    <location>
        <begin position="253"/>
        <end position="278"/>
    </location>
</feature>
<name>A0AAD9R8I1_9HYME</name>
<comment type="caution">
    <text evidence="3">The sequence shown here is derived from an EMBL/GenBank/DDBJ whole genome shotgun (WGS) entry which is preliminary data.</text>
</comment>
<dbReference type="AlphaFoldDB" id="A0AAD9R8I1"/>
<evidence type="ECO:0000313" key="4">
    <source>
        <dbReference type="Proteomes" id="UP001258017"/>
    </source>
</evidence>
<feature type="region of interest" description="Disordered" evidence="1">
    <location>
        <begin position="221"/>
        <end position="278"/>
    </location>
</feature>
<reference evidence="3" key="1">
    <citation type="submission" date="2021-08" db="EMBL/GenBank/DDBJ databases">
        <authorList>
            <person name="Misof B."/>
            <person name="Oliver O."/>
            <person name="Podsiadlowski L."/>
            <person name="Donath A."/>
            <person name="Peters R."/>
            <person name="Mayer C."/>
            <person name="Rust J."/>
            <person name="Gunkel S."/>
            <person name="Lesny P."/>
            <person name="Martin S."/>
            <person name="Oeyen J.P."/>
            <person name="Petersen M."/>
            <person name="Panagiotis P."/>
            <person name="Wilbrandt J."/>
            <person name="Tanja T."/>
        </authorList>
    </citation>
    <scope>NUCLEOTIDE SEQUENCE</scope>
    <source>
        <strain evidence="3">GBR_01_08_01A</strain>
        <tissue evidence="3">Thorax + abdomen</tissue>
    </source>
</reference>
<reference evidence="3" key="2">
    <citation type="journal article" date="2023" name="Commun. Biol.">
        <title>Intrasexual cuticular hydrocarbon dimorphism in a wasp sheds light on hydrocarbon biosynthesis genes in Hymenoptera.</title>
        <authorList>
            <person name="Moris V.C."/>
            <person name="Podsiadlowski L."/>
            <person name="Martin S."/>
            <person name="Oeyen J.P."/>
            <person name="Donath A."/>
            <person name="Petersen M."/>
            <person name="Wilbrandt J."/>
            <person name="Misof B."/>
            <person name="Liedtke D."/>
            <person name="Thamm M."/>
            <person name="Scheiner R."/>
            <person name="Schmitt T."/>
            <person name="Niehuis O."/>
        </authorList>
    </citation>
    <scope>NUCLEOTIDE SEQUENCE</scope>
    <source>
        <strain evidence="3">GBR_01_08_01A</strain>
    </source>
</reference>
<proteinExistence type="predicted"/>
<evidence type="ECO:0000256" key="1">
    <source>
        <dbReference type="SAM" id="MobiDB-lite"/>
    </source>
</evidence>
<organism evidence="3 4">
    <name type="scientific">Odynerus spinipes</name>
    <dbReference type="NCBI Taxonomy" id="1348599"/>
    <lineage>
        <taxon>Eukaryota</taxon>
        <taxon>Metazoa</taxon>
        <taxon>Ecdysozoa</taxon>
        <taxon>Arthropoda</taxon>
        <taxon>Hexapoda</taxon>
        <taxon>Insecta</taxon>
        <taxon>Pterygota</taxon>
        <taxon>Neoptera</taxon>
        <taxon>Endopterygota</taxon>
        <taxon>Hymenoptera</taxon>
        <taxon>Apocrita</taxon>
        <taxon>Aculeata</taxon>
        <taxon>Vespoidea</taxon>
        <taxon>Vespidae</taxon>
        <taxon>Eumeninae</taxon>
        <taxon>Odynerus</taxon>
    </lineage>
</organism>
<feature type="compositionally biased region" description="Basic and acidic residues" evidence="1">
    <location>
        <begin position="50"/>
        <end position="61"/>
    </location>
</feature>
<sequence length="366" mass="42573">MTEKRLSLGINVSILLILTIFGVLLSLPLRLLFNTNYDAQNPEGEENENSPERSSSEARDKEMLESLIDYRKLKLSRRHRYEDRIRSLFYCDYGKDYNIVENLAIENEKEEETEDSFNIVKEEVQKEEKKIGLKVERVMDNDDDDDDDDEEEPHESKEIIVAGHILVTMLLVSAIAALVEVLRIRFSKDKNKDSSSRGNVASRKSSTVDLPIQRRFLSREPMKSQRSFELQGMRRSSSRLLGERPPPLIRRSSFPTQQANNKRSVPNRNTYHRSSSSYTFDPSPLRCFMHDAQRALNRIQVSSMRPRNELCQKYHFLRVSSSFASKKTTTTIATIVRDHFYAQAARLKHLDEAETQRNELYTFNLK</sequence>
<feature type="transmembrane region" description="Helical" evidence="2">
    <location>
        <begin position="159"/>
        <end position="182"/>
    </location>
</feature>
<accession>A0AAD9R8I1</accession>
<feature type="region of interest" description="Disordered" evidence="1">
    <location>
        <begin position="39"/>
        <end position="61"/>
    </location>
</feature>
<evidence type="ECO:0000313" key="3">
    <source>
        <dbReference type="EMBL" id="KAK2575067.1"/>
    </source>
</evidence>
<keyword evidence="4" id="KW-1185">Reference proteome</keyword>